<name>A0A448WVC8_9PLAT</name>
<keyword evidence="3" id="KW-1185">Reference proteome</keyword>
<dbReference type="EMBL" id="CAAALY010049872">
    <property type="protein sequence ID" value="VEL21156.1"/>
    <property type="molecule type" value="Genomic_DNA"/>
</dbReference>
<gene>
    <name evidence="2" type="ORF">PXEA_LOCUS14596</name>
</gene>
<evidence type="ECO:0000313" key="2">
    <source>
        <dbReference type="EMBL" id="VEL21156.1"/>
    </source>
</evidence>
<evidence type="ECO:0000313" key="3">
    <source>
        <dbReference type="Proteomes" id="UP000784294"/>
    </source>
</evidence>
<protein>
    <submittedName>
        <fullName evidence="2">Uncharacterized protein</fullName>
    </submittedName>
</protein>
<accession>A0A448WVC8</accession>
<dbReference type="AlphaFoldDB" id="A0A448WVC8"/>
<organism evidence="2 3">
    <name type="scientific">Protopolystoma xenopodis</name>
    <dbReference type="NCBI Taxonomy" id="117903"/>
    <lineage>
        <taxon>Eukaryota</taxon>
        <taxon>Metazoa</taxon>
        <taxon>Spiralia</taxon>
        <taxon>Lophotrochozoa</taxon>
        <taxon>Platyhelminthes</taxon>
        <taxon>Monogenea</taxon>
        <taxon>Polyopisthocotylea</taxon>
        <taxon>Polystomatidea</taxon>
        <taxon>Polystomatidae</taxon>
        <taxon>Protopolystoma</taxon>
    </lineage>
</organism>
<feature type="region of interest" description="Disordered" evidence="1">
    <location>
        <begin position="1"/>
        <end position="74"/>
    </location>
</feature>
<comment type="caution">
    <text evidence="2">The sequence shown here is derived from an EMBL/GenBank/DDBJ whole genome shotgun (WGS) entry which is preliminary data.</text>
</comment>
<feature type="compositionally biased region" description="Polar residues" evidence="1">
    <location>
        <begin position="24"/>
        <end position="39"/>
    </location>
</feature>
<evidence type="ECO:0000256" key="1">
    <source>
        <dbReference type="SAM" id="MobiDB-lite"/>
    </source>
</evidence>
<dbReference type="Proteomes" id="UP000784294">
    <property type="component" value="Unassembled WGS sequence"/>
</dbReference>
<feature type="compositionally biased region" description="Basic and acidic residues" evidence="1">
    <location>
        <begin position="40"/>
        <end position="51"/>
    </location>
</feature>
<reference evidence="2" key="1">
    <citation type="submission" date="2018-11" db="EMBL/GenBank/DDBJ databases">
        <authorList>
            <consortium name="Pathogen Informatics"/>
        </authorList>
    </citation>
    <scope>NUCLEOTIDE SEQUENCE</scope>
</reference>
<sequence>MVLSMDLTVDLDRVGDDLPAGDPSLSSYPPQTSESSNVSKVHDMDHEHMNEGADSDTPIESGQGMEENDMTVRIWPFQYPSTSNY</sequence>
<proteinExistence type="predicted"/>